<gene>
    <name evidence="1" type="ORF">E2C01_034274</name>
</gene>
<accession>A0A5B7F667</accession>
<name>A0A5B7F667_PORTR</name>
<reference evidence="1 2" key="1">
    <citation type="submission" date="2019-05" db="EMBL/GenBank/DDBJ databases">
        <title>Another draft genome of Portunus trituberculatus and its Hox gene families provides insights of decapod evolution.</title>
        <authorList>
            <person name="Jeong J.-H."/>
            <person name="Song I."/>
            <person name="Kim S."/>
            <person name="Choi T."/>
            <person name="Kim D."/>
            <person name="Ryu S."/>
            <person name="Kim W."/>
        </authorList>
    </citation>
    <scope>NUCLEOTIDE SEQUENCE [LARGE SCALE GENOMIC DNA]</scope>
    <source>
        <tissue evidence="1">Muscle</tissue>
    </source>
</reference>
<protein>
    <submittedName>
        <fullName evidence="1">Uncharacterized protein</fullName>
    </submittedName>
</protein>
<dbReference type="OrthoDB" id="6375235at2759"/>
<dbReference type="EMBL" id="VSRR010004787">
    <property type="protein sequence ID" value="MPC40709.1"/>
    <property type="molecule type" value="Genomic_DNA"/>
</dbReference>
<proteinExistence type="predicted"/>
<keyword evidence="2" id="KW-1185">Reference proteome</keyword>
<sequence>MMEDFEASPTHIGGGRLDLTLTMNGSDCVQNVNGIPELLSDHWTQEYDIHLTRTTHQPNIMRTMWLTRKADWMKFTHHLNSWYASYVPPASVQSFADDLTNAIQAAADAPMPRKGKTKFNPNKKHLWYYDDRVKFLHRVSRQLTNTYKFTKAIEDKRNMVEWATYAREQIKAVREEKWLQTMGRLKHDTSMTLVWRLVNRVRGTHTQPPRHPDPAGKAAELMREYHERASDDSLPENIKEAKDNLDPTREAGVAEAARLADDTDAPITREELLRAWKTSRDTAPGQDGITYSMLNAVCHALVRALIDYASPALINITSTDARGLETIQNEALRTALGAPKWTKVDNLRSEAQVPPLTHKINTVMVNFLIKTTIRGQPDHLLALLHNHREQRNRGRWFRRAVEALNRSGITKETLIAATISAQAHTAPPWEKPCITTITNPLRKNKNLCVLAELRQGGLHNISDAQRPHTATYFTDGSTDPVTGRAASGRASTAAATITTDSARTTARVSIQWFRQVAAGCPPPTRHSPSHLCEVMASRIRLGYPYPWQLGLMTSEEEPWCRLYSAPEGHKLEH</sequence>
<evidence type="ECO:0000313" key="2">
    <source>
        <dbReference type="Proteomes" id="UP000324222"/>
    </source>
</evidence>
<dbReference type="Proteomes" id="UP000324222">
    <property type="component" value="Unassembled WGS sequence"/>
</dbReference>
<dbReference type="AlphaFoldDB" id="A0A5B7F667"/>
<comment type="caution">
    <text evidence="1">The sequence shown here is derived from an EMBL/GenBank/DDBJ whole genome shotgun (WGS) entry which is preliminary data.</text>
</comment>
<evidence type="ECO:0000313" key="1">
    <source>
        <dbReference type="EMBL" id="MPC40709.1"/>
    </source>
</evidence>
<organism evidence="1 2">
    <name type="scientific">Portunus trituberculatus</name>
    <name type="common">Swimming crab</name>
    <name type="synonym">Neptunus trituberculatus</name>
    <dbReference type="NCBI Taxonomy" id="210409"/>
    <lineage>
        <taxon>Eukaryota</taxon>
        <taxon>Metazoa</taxon>
        <taxon>Ecdysozoa</taxon>
        <taxon>Arthropoda</taxon>
        <taxon>Crustacea</taxon>
        <taxon>Multicrustacea</taxon>
        <taxon>Malacostraca</taxon>
        <taxon>Eumalacostraca</taxon>
        <taxon>Eucarida</taxon>
        <taxon>Decapoda</taxon>
        <taxon>Pleocyemata</taxon>
        <taxon>Brachyura</taxon>
        <taxon>Eubrachyura</taxon>
        <taxon>Portunoidea</taxon>
        <taxon>Portunidae</taxon>
        <taxon>Portuninae</taxon>
        <taxon>Portunus</taxon>
    </lineage>
</organism>